<dbReference type="GO" id="GO:0005829">
    <property type="term" value="C:cytosol"/>
    <property type="evidence" value="ECO:0007669"/>
    <property type="project" value="TreeGrafter"/>
</dbReference>
<evidence type="ECO:0000256" key="10">
    <source>
        <dbReference type="ARBA" id="ARBA00022691"/>
    </source>
</evidence>
<dbReference type="EMBL" id="FQVB01000004">
    <property type="protein sequence ID" value="SHE48230.1"/>
    <property type="molecule type" value="Genomic_DNA"/>
</dbReference>
<evidence type="ECO:0000256" key="6">
    <source>
        <dbReference type="ARBA" id="ARBA00014679"/>
    </source>
</evidence>
<feature type="binding site" evidence="15 16">
    <location>
        <begin position="132"/>
        <end position="137"/>
    </location>
    <ligand>
        <name>S-adenosyl-L-methionine</name>
        <dbReference type="ChEBI" id="CHEBI:59789"/>
    </ligand>
</feature>
<dbReference type="InterPro" id="IPR002649">
    <property type="entry name" value="tRNA_m1G_MeTrfase_TrmD"/>
</dbReference>
<accession>A0A1M4TUS4</accession>
<dbReference type="FunFam" id="1.10.1270.20:FF:000001">
    <property type="entry name" value="tRNA (guanine-N(1)-)-methyltransferase"/>
    <property type="match status" value="1"/>
</dbReference>
<dbReference type="AlphaFoldDB" id="A0A1M4TUS4"/>
<gene>
    <name evidence="15" type="primary">trmD</name>
    <name evidence="19" type="ORF">SAMN02745206_00385</name>
</gene>
<dbReference type="GO" id="GO:0052906">
    <property type="term" value="F:tRNA (guanine(37)-N1)-methyltransferase activity"/>
    <property type="evidence" value="ECO:0007669"/>
    <property type="project" value="UniProtKB-UniRule"/>
</dbReference>
<comment type="catalytic activity">
    <reaction evidence="14 15 17">
        <text>guanosine(37) in tRNA + S-adenosyl-L-methionine = N(1)-methylguanosine(37) in tRNA + S-adenosyl-L-homocysteine + H(+)</text>
        <dbReference type="Rhea" id="RHEA:36899"/>
        <dbReference type="Rhea" id="RHEA-COMP:10145"/>
        <dbReference type="Rhea" id="RHEA-COMP:10147"/>
        <dbReference type="ChEBI" id="CHEBI:15378"/>
        <dbReference type="ChEBI" id="CHEBI:57856"/>
        <dbReference type="ChEBI" id="CHEBI:59789"/>
        <dbReference type="ChEBI" id="CHEBI:73542"/>
        <dbReference type="ChEBI" id="CHEBI:74269"/>
        <dbReference type="EC" id="2.1.1.228"/>
    </reaction>
</comment>
<dbReference type="FunFam" id="3.40.1280.10:FF:000001">
    <property type="entry name" value="tRNA (guanine-N(1)-)-methyltransferase"/>
    <property type="match status" value="1"/>
</dbReference>
<evidence type="ECO:0000256" key="13">
    <source>
        <dbReference type="ARBA" id="ARBA00033392"/>
    </source>
</evidence>
<evidence type="ECO:0000256" key="9">
    <source>
        <dbReference type="ARBA" id="ARBA00022679"/>
    </source>
</evidence>
<evidence type="ECO:0000256" key="4">
    <source>
        <dbReference type="ARBA" id="ARBA00011738"/>
    </source>
</evidence>
<name>A0A1M4TUS4_9BACT</name>
<evidence type="ECO:0000256" key="5">
    <source>
        <dbReference type="ARBA" id="ARBA00012807"/>
    </source>
</evidence>
<evidence type="ECO:0000256" key="1">
    <source>
        <dbReference type="ARBA" id="ARBA00002634"/>
    </source>
</evidence>
<dbReference type="HAMAP" id="MF_00605">
    <property type="entry name" value="TrmD"/>
    <property type="match status" value="1"/>
</dbReference>
<reference evidence="20" key="1">
    <citation type="submission" date="2016-11" db="EMBL/GenBank/DDBJ databases">
        <authorList>
            <person name="Varghese N."/>
            <person name="Submissions S."/>
        </authorList>
    </citation>
    <scope>NUCLEOTIDE SEQUENCE [LARGE SCALE GENOMIC DNA]</scope>
    <source>
        <strain evidence="20">DSM 9756</strain>
    </source>
</reference>
<keyword evidence="11 15" id="KW-0819">tRNA processing</keyword>
<dbReference type="Pfam" id="PF01746">
    <property type="entry name" value="tRNA_m1G_MT"/>
    <property type="match status" value="1"/>
</dbReference>
<dbReference type="InterPro" id="IPR016009">
    <property type="entry name" value="tRNA_MeTrfase_TRMD/TRM10"/>
</dbReference>
<comment type="subunit">
    <text evidence="4 15 17">Homodimer.</text>
</comment>
<evidence type="ECO:0000259" key="18">
    <source>
        <dbReference type="Pfam" id="PF01746"/>
    </source>
</evidence>
<evidence type="ECO:0000256" key="11">
    <source>
        <dbReference type="ARBA" id="ARBA00022694"/>
    </source>
</evidence>
<dbReference type="SUPFAM" id="SSF75217">
    <property type="entry name" value="alpha/beta knot"/>
    <property type="match status" value="1"/>
</dbReference>
<dbReference type="EC" id="2.1.1.228" evidence="5 15"/>
<dbReference type="NCBIfam" id="NF000648">
    <property type="entry name" value="PRK00026.1"/>
    <property type="match status" value="1"/>
</dbReference>
<evidence type="ECO:0000256" key="17">
    <source>
        <dbReference type="RuleBase" id="RU003464"/>
    </source>
</evidence>
<organism evidence="19 20">
    <name type="scientific">Desulfacinum infernum DSM 9756</name>
    <dbReference type="NCBI Taxonomy" id="1121391"/>
    <lineage>
        <taxon>Bacteria</taxon>
        <taxon>Pseudomonadati</taxon>
        <taxon>Thermodesulfobacteriota</taxon>
        <taxon>Syntrophobacteria</taxon>
        <taxon>Syntrophobacterales</taxon>
        <taxon>Syntrophobacteraceae</taxon>
        <taxon>Desulfacinum</taxon>
    </lineage>
</organism>
<evidence type="ECO:0000256" key="3">
    <source>
        <dbReference type="ARBA" id="ARBA00007630"/>
    </source>
</evidence>
<comment type="function">
    <text evidence="1 15 17">Specifically methylates guanosine-37 in various tRNAs.</text>
</comment>
<comment type="subcellular location">
    <subcellularLocation>
        <location evidence="2 15 17">Cytoplasm</location>
    </subcellularLocation>
</comment>
<evidence type="ECO:0000313" key="20">
    <source>
        <dbReference type="Proteomes" id="UP000184076"/>
    </source>
</evidence>
<keyword evidence="20" id="KW-1185">Reference proteome</keyword>
<sequence>MIFDILTIFPGIFESPLRESILGKACQRGILTVRLHNIRDYAPDKHQMTDDRPFGGGEGMVMKPEPIVGALEAVSPLGPTPHVVLLSPQGRLFTQDVARRFRTMPRLVLVCGRYEGVDERVAEHFVDEEISIGDFILTGGELAALVIVDAVARLLPGVLGNEASPEAESFAEPVLEHPHYTRPRDFRGYKVPEVLLSGDHERIRRWRRMQALARTRARRPDLFSRLVLSEEDRKLLDEYDRLAP</sequence>
<dbReference type="PANTHER" id="PTHR46417">
    <property type="entry name" value="TRNA (GUANINE-N(1)-)-METHYLTRANSFERASE"/>
    <property type="match status" value="1"/>
</dbReference>
<evidence type="ECO:0000256" key="14">
    <source>
        <dbReference type="ARBA" id="ARBA00047783"/>
    </source>
</evidence>
<protein>
    <recommendedName>
        <fullName evidence="6 15">tRNA (guanine-N(1)-)-methyltransferase</fullName>
        <ecNumber evidence="5 15">2.1.1.228</ecNumber>
    </recommendedName>
    <alternativeName>
        <fullName evidence="12 15">M1G-methyltransferase</fullName>
    </alternativeName>
    <alternativeName>
        <fullName evidence="13 15">tRNA [GM37] methyltransferase</fullName>
    </alternativeName>
</protein>
<dbReference type="PANTHER" id="PTHR46417:SF1">
    <property type="entry name" value="TRNA (GUANINE-N(1)-)-METHYLTRANSFERASE"/>
    <property type="match status" value="1"/>
</dbReference>
<dbReference type="CDD" id="cd18080">
    <property type="entry name" value="TrmD-like"/>
    <property type="match status" value="1"/>
</dbReference>
<keyword evidence="9 15" id="KW-0808">Transferase</keyword>
<evidence type="ECO:0000256" key="16">
    <source>
        <dbReference type="PIRSR" id="PIRSR000386-1"/>
    </source>
</evidence>
<dbReference type="Proteomes" id="UP000184076">
    <property type="component" value="Unassembled WGS sequence"/>
</dbReference>
<dbReference type="NCBIfam" id="TIGR00088">
    <property type="entry name" value="trmD"/>
    <property type="match status" value="1"/>
</dbReference>
<dbReference type="InterPro" id="IPR029026">
    <property type="entry name" value="tRNA_m1G_MTases_N"/>
</dbReference>
<evidence type="ECO:0000313" key="19">
    <source>
        <dbReference type="EMBL" id="SHE48230.1"/>
    </source>
</evidence>
<dbReference type="Gene3D" id="1.10.1270.20">
    <property type="entry name" value="tRNA(m1g37)methyltransferase, domain 2"/>
    <property type="match status" value="1"/>
</dbReference>
<dbReference type="Gene3D" id="3.40.1280.10">
    <property type="match status" value="1"/>
</dbReference>
<dbReference type="OrthoDB" id="9807416at2"/>
<proteinExistence type="inferred from homology"/>
<dbReference type="STRING" id="1121391.SAMN02745206_00385"/>
<dbReference type="GO" id="GO:0002939">
    <property type="term" value="P:tRNA N1-guanine methylation"/>
    <property type="evidence" value="ECO:0007669"/>
    <property type="project" value="TreeGrafter"/>
</dbReference>
<evidence type="ECO:0000256" key="12">
    <source>
        <dbReference type="ARBA" id="ARBA00029736"/>
    </source>
</evidence>
<keyword evidence="10 15" id="KW-0949">S-adenosyl-L-methionine</keyword>
<dbReference type="InterPro" id="IPR023148">
    <property type="entry name" value="tRNA_m1G_MeTrfase_C_sf"/>
</dbReference>
<dbReference type="RefSeq" id="WP_073036427.1">
    <property type="nucleotide sequence ID" value="NZ_FQVB01000004.1"/>
</dbReference>
<evidence type="ECO:0000256" key="8">
    <source>
        <dbReference type="ARBA" id="ARBA00022603"/>
    </source>
</evidence>
<feature type="binding site" evidence="15 16">
    <location>
        <position position="112"/>
    </location>
    <ligand>
        <name>S-adenosyl-L-methionine</name>
        <dbReference type="ChEBI" id="CHEBI:59789"/>
    </ligand>
</feature>
<feature type="domain" description="tRNA methyltransferase TRMD/TRM10-type" evidence="18">
    <location>
        <begin position="1"/>
        <end position="224"/>
    </location>
</feature>
<keyword evidence="8 15" id="KW-0489">Methyltransferase</keyword>
<evidence type="ECO:0000256" key="2">
    <source>
        <dbReference type="ARBA" id="ARBA00004496"/>
    </source>
</evidence>
<dbReference type="InterPro" id="IPR029028">
    <property type="entry name" value="Alpha/beta_knot_MTases"/>
</dbReference>
<comment type="similarity">
    <text evidence="3 15 17">Belongs to the RNA methyltransferase TrmD family.</text>
</comment>
<dbReference type="PIRSF" id="PIRSF000386">
    <property type="entry name" value="tRNA_mtase"/>
    <property type="match status" value="1"/>
</dbReference>
<evidence type="ECO:0000256" key="15">
    <source>
        <dbReference type="HAMAP-Rule" id="MF_00605"/>
    </source>
</evidence>
<evidence type="ECO:0000256" key="7">
    <source>
        <dbReference type="ARBA" id="ARBA00022490"/>
    </source>
</evidence>
<keyword evidence="7 15" id="KW-0963">Cytoplasm</keyword>